<dbReference type="AlphaFoldDB" id="A0A2P2NHP5"/>
<reference evidence="1" key="1">
    <citation type="submission" date="2018-02" db="EMBL/GenBank/DDBJ databases">
        <title>Rhizophora mucronata_Transcriptome.</title>
        <authorList>
            <person name="Meera S.P."/>
            <person name="Sreeshan A."/>
            <person name="Augustine A."/>
        </authorList>
    </citation>
    <scope>NUCLEOTIDE SEQUENCE</scope>
    <source>
        <tissue evidence="1">Leaf</tissue>
    </source>
</reference>
<sequence length="32" mass="3374">MGQRWLVSGLLAISSTMMTSIALFTGGCPIQC</sequence>
<proteinExistence type="predicted"/>
<evidence type="ECO:0000313" key="1">
    <source>
        <dbReference type="EMBL" id="MBX42025.1"/>
    </source>
</evidence>
<accession>A0A2P2NHP5</accession>
<name>A0A2P2NHP5_RHIMU</name>
<protein>
    <submittedName>
        <fullName evidence="1">Uncharacterized protein</fullName>
    </submittedName>
</protein>
<dbReference type="EMBL" id="GGEC01061541">
    <property type="protein sequence ID" value="MBX42025.1"/>
    <property type="molecule type" value="Transcribed_RNA"/>
</dbReference>
<organism evidence="1">
    <name type="scientific">Rhizophora mucronata</name>
    <name type="common">Asiatic mangrove</name>
    <dbReference type="NCBI Taxonomy" id="61149"/>
    <lineage>
        <taxon>Eukaryota</taxon>
        <taxon>Viridiplantae</taxon>
        <taxon>Streptophyta</taxon>
        <taxon>Embryophyta</taxon>
        <taxon>Tracheophyta</taxon>
        <taxon>Spermatophyta</taxon>
        <taxon>Magnoliopsida</taxon>
        <taxon>eudicotyledons</taxon>
        <taxon>Gunneridae</taxon>
        <taxon>Pentapetalae</taxon>
        <taxon>rosids</taxon>
        <taxon>fabids</taxon>
        <taxon>Malpighiales</taxon>
        <taxon>Rhizophoraceae</taxon>
        <taxon>Rhizophora</taxon>
    </lineage>
</organism>
<dbReference type="PROSITE" id="PS51257">
    <property type="entry name" value="PROKAR_LIPOPROTEIN"/>
    <property type="match status" value="1"/>
</dbReference>